<evidence type="ECO:0000256" key="1">
    <source>
        <dbReference type="ARBA" id="ARBA00000085"/>
    </source>
</evidence>
<dbReference type="Proteomes" id="UP001596055">
    <property type="component" value="Unassembled WGS sequence"/>
</dbReference>
<evidence type="ECO:0000313" key="15">
    <source>
        <dbReference type="Proteomes" id="UP001596055"/>
    </source>
</evidence>
<dbReference type="SMART" id="SM00387">
    <property type="entry name" value="HATPase_c"/>
    <property type="match status" value="1"/>
</dbReference>
<comment type="catalytic activity">
    <reaction evidence="1">
        <text>ATP + protein L-histidine = ADP + protein N-phospho-L-histidine.</text>
        <dbReference type="EC" id="2.7.13.3"/>
    </reaction>
</comment>
<keyword evidence="7 14" id="KW-0418">Kinase</keyword>
<feature type="transmembrane region" description="Helical" evidence="11">
    <location>
        <begin position="149"/>
        <end position="172"/>
    </location>
</feature>
<comment type="caution">
    <text evidence="14">The sequence shown here is derived from an EMBL/GenBank/DDBJ whole genome shotgun (WGS) entry which is preliminary data.</text>
</comment>
<dbReference type="EMBL" id="JBHSNL010000004">
    <property type="protein sequence ID" value="MFC5546055.1"/>
    <property type="molecule type" value="Genomic_DNA"/>
</dbReference>
<keyword evidence="9" id="KW-0902">Two-component regulatory system</keyword>
<dbReference type="CDD" id="cd06225">
    <property type="entry name" value="HAMP"/>
    <property type="match status" value="1"/>
</dbReference>
<dbReference type="InterPro" id="IPR036097">
    <property type="entry name" value="HisK_dim/P_sf"/>
</dbReference>
<evidence type="ECO:0000256" key="2">
    <source>
        <dbReference type="ARBA" id="ARBA00004370"/>
    </source>
</evidence>
<dbReference type="Gene3D" id="1.10.287.130">
    <property type="match status" value="1"/>
</dbReference>
<dbReference type="SUPFAM" id="SSF55874">
    <property type="entry name" value="ATPase domain of HSP90 chaperone/DNA topoisomerase II/histidine kinase"/>
    <property type="match status" value="1"/>
</dbReference>
<dbReference type="CDD" id="cd00082">
    <property type="entry name" value="HisKA"/>
    <property type="match status" value="1"/>
</dbReference>
<dbReference type="Gene3D" id="6.10.340.10">
    <property type="match status" value="1"/>
</dbReference>
<reference evidence="15" key="1">
    <citation type="journal article" date="2019" name="Int. J. Syst. Evol. Microbiol.">
        <title>The Global Catalogue of Microorganisms (GCM) 10K type strain sequencing project: providing services to taxonomists for standard genome sequencing and annotation.</title>
        <authorList>
            <consortium name="The Broad Institute Genomics Platform"/>
            <consortium name="The Broad Institute Genome Sequencing Center for Infectious Disease"/>
            <person name="Wu L."/>
            <person name="Ma J."/>
        </authorList>
    </citation>
    <scope>NUCLEOTIDE SEQUENCE [LARGE SCALE GENOMIC DNA]</scope>
    <source>
        <strain evidence="15">CGMCC 4.1799</strain>
    </source>
</reference>
<evidence type="ECO:0000256" key="10">
    <source>
        <dbReference type="SAM" id="Coils"/>
    </source>
</evidence>
<evidence type="ECO:0000256" key="3">
    <source>
        <dbReference type="ARBA" id="ARBA00012438"/>
    </source>
</evidence>
<comment type="subcellular location">
    <subcellularLocation>
        <location evidence="2">Membrane</location>
    </subcellularLocation>
</comment>
<feature type="coiled-coil region" evidence="10">
    <location>
        <begin position="172"/>
        <end position="231"/>
    </location>
</feature>
<dbReference type="InterPro" id="IPR003594">
    <property type="entry name" value="HATPase_dom"/>
</dbReference>
<dbReference type="SUPFAM" id="SSF47384">
    <property type="entry name" value="Homodimeric domain of signal transducing histidine kinase"/>
    <property type="match status" value="1"/>
</dbReference>
<evidence type="ECO:0000313" key="14">
    <source>
        <dbReference type="EMBL" id="MFC5546055.1"/>
    </source>
</evidence>
<evidence type="ECO:0000256" key="4">
    <source>
        <dbReference type="ARBA" id="ARBA00022553"/>
    </source>
</evidence>
<keyword evidence="6 11" id="KW-0812">Transmembrane</keyword>
<dbReference type="SMART" id="SM00388">
    <property type="entry name" value="HisKA"/>
    <property type="match status" value="1"/>
</dbReference>
<evidence type="ECO:0000256" key="8">
    <source>
        <dbReference type="ARBA" id="ARBA00022989"/>
    </source>
</evidence>
<keyword evidence="5" id="KW-0808">Transferase</keyword>
<keyword evidence="10" id="KW-0175">Coiled coil</keyword>
<sequence length="456" mass="48436">MTMLRSTPLKLTSTLIVIFTLFTLSGFGAAYLFTRASVEEEISADLDQTVKAVRSVSEQDEIEERVSEIAASTSPADMLLRYDVPGKPSVGTLPASVTVRPDSIVEGNRLPIPGDAAAGSYLAWKGRVGDGDLTLLVGRDGLDELGNTFALVLLWSLIPALLLATVTGGFVARKARDRLEAIESTLKQLTSGHNAARVPLSGDTGDDLGQIANAVNRMAEAQEASIEALRQVSADIAHDLKTPIQRVAVLLDRLDNGTLDEAAENTVGAAREETAQIIKTFQTLLQIAQMESGQIRSMFSPVDLAALTRDLAEMYEPSACDSGHRITVEADDPAMVTGDRNLLARLIANLIENALRHAPGGTLTLRVVSGPSPELVVADEGPGIPASERERVLRRLYRMERSRTSEGSGLGLSLVAAIADAHDAELTLGDAGPGLVVRLRFGVSSTDPADSGRTPD</sequence>
<proteinExistence type="predicted"/>
<dbReference type="PANTHER" id="PTHR45436:SF8">
    <property type="entry name" value="HISTIDINE KINASE"/>
    <property type="match status" value="1"/>
</dbReference>
<gene>
    <name evidence="14" type="ORF">ACFPQA_13385</name>
</gene>
<evidence type="ECO:0000256" key="11">
    <source>
        <dbReference type="SAM" id="Phobius"/>
    </source>
</evidence>
<keyword evidence="8 11" id="KW-1133">Transmembrane helix</keyword>
<organism evidence="14 15">
    <name type="scientific">Marinobacter koreensis</name>
    <dbReference type="NCBI Taxonomy" id="335974"/>
    <lineage>
        <taxon>Bacteria</taxon>
        <taxon>Pseudomonadati</taxon>
        <taxon>Pseudomonadota</taxon>
        <taxon>Gammaproteobacteria</taxon>
        <taxon>Pseudomonadales</taxon>
        <taxon>Marinobacteraceae</taxon>
        <taxon>Marinobacter</taxon>
    </lineage>
</organism>
<accession>A0ABW0RR95</accession>
<dbReference type="SMART" id="SM00304">
    <property type="entry name" value="HAMP"/>
    <property type="match status" value="2"/>
</dbReference>
<dbReference type="RefSeq" id="WP_248160548.1">
    <property type="nucleotide sequence ID" value="NZ_JAKZAJ010000006.1"/>
</dbReference>
<dbReference type="InterPro" id="IPR003660">
    <property type="entry name" value="HAMP_dom"/>
</dbReference>
<dbReference type="GO" id="GO:0016301">
    <property type="term" value="F:kinase activity"/>
    <property type="evidence" value="ECO:0007669"/>
    <property type="project" value="UniProtKB-KW"/>
</dbReference>
<keyword evidence="11" id="KW-0472">Membrane</keyword>
<evidence type="ECO:0000256" key="9">
    <source>
        <dbReference type="ARBA" id="ARBA00023012"/>
    </source>
</evidence>
<dbReference type="PROSITE" id="PS50109">
    <property type="entry name" value="HIS_KIN"/>
    <property type="match status" value="1"/>
</dbReference>
<feature type="transmembrane region" description="Helical" evidence="11">
    <location>
        <begin position="12"/>
        <end position="33"/>
    </location>
</feature>
<name>A0ABW0RR95_9GAMM</name>
<feature type="domain" description="Histidine kinase" evidence="12">
    <location>
        <begin position="235"/>
        <end position="445"/>
    </location>
</feature>
<dbReference type="PROSITE" id="PS50885">
    <property type="entry name" value="HAMP"/>
    <property type="match status" value="1"/>
</dbReference>
<keyword evidence="15" id="KW-1185">Reference proteome</keyword>
<dbReference type="Pfam" id="PF00512">
    <property type="entry name" value="HisKA"/>
    <property type="match status" value="1"/>
</dbReference>
<dbReference type="Pfam" id="PF02518">
    <property type="entry name" value="HATPase_c"/>
    <property type="match status" value="1"/>
</dbReference>
<dbReference type="InterPro" id="IPR036890">
    <property type="entry name" value="HATPase_C_sf"/>
</dbReference>
<protein>
    <recommendedName>
        <fullName evidence="3">histidine kinase</fullName>
        <ecNumber evidence="3">2.7.13.3</ecNumber>
    </recommendedName>
</protein>
<dbReference type="Pfam" id="PF00672">
    <property type="entry name" value="HAMP"/>
    <property type="match status" value="1"/>
</dbReference>
<evidence type="ECO:0000259" key="12">
    <source>
        <dbReference type="PROSITE" id="PS50109"/>
    </source>
</evidence>
<dbReference type="Gene3D" id="3.30.565.10">
    <property type="entry name" value="Histidine kinase-like ATPase, C-terminal domain"/>
    <property type="match status" value="1"/>
</dbReference>
<dbReference type="PANTHER" id="PTHR45436">
    <property type="entry name" value="SENSOR HISTIDINE KINASE YKOH"/>
    <property type="match status" value="1"/>
</dbReference>
<evidence type="ECO:0000259" key="13">
    <source>
        <dbReference type="PROSITE" id="PS50885"/>
    </source>
</evidence>
<dbReference type="EC" id="2.7.13.3" evidence="3"/>
<dbReference type="InterPro" id="IPR005467">
    <property type="entry name" value="His_kinase_dom"/>
</dbReference>
<evidence type="ECO:0000256" key="6">
    <source>
        <dbReference type="ARBA" id="ARBA00022692"/>
    </source>
</evidence>
<feature type="domain" description="HAMP" evidence="13">
    <location>
        <begin position="173"/>
        <end position="227"/>
    </location>
</feature>
<dbReference type="InterPro" id="IPR050428">
    <property type="entry name" value="TCS_sensor_his_kinase"/>
</dbReference>
<dbReference type="InterPro" id="IPR003661">
    <property type="entry name" value="HisK_dim/P_dom"/>
</dbReference>
<evidence type="ECO:0000256" key="5">
    <source>
        <dbReference type="ARBA" id="ARBA00022679"/>
    </source>
</evidence>
<evidence type="ECO:0000256" key="7">
    <source>
        <dbReference type="ARBA" id="ARBA00022777"/>
    </source>
</evidence>
<keyword evidence="4" id="KW-0597">Phosphoprotein</keyword>